<proteinExistence type="predicted"/>
<dbReference type="PANTHER" id="PTHR33546">
    <property type="entry name" value="LARGE, MULTIFUNCTIONAL SECRETED PROTEIN-RELATED"/>
    <property type="match status" value="1"/>
</dbReference>
<dbReference type="SUPFAM" id="SSF46626">
    <property type="entry name" value="Cytochrome c"/>
    <property type="match status" value="1"/>
</dbReference>
<dbReference type="SUPFAM" id="SSF48371">
    <property type="entry name" value="ARM repeat"/>
    <property type="match status" value="1"/>
</dbReference>
<dbReference type="InterPro" id="IPR013428">
    <property type="entry name" value="Membrane-bound_put_N"/>
</dbReference>
<name>A0A518C999_9BACT</name>
<dbReference type="Proteomes" id="UP000318626">
    <property type="component" value="Chromosome"/>
</dbReference>
<dbReference type="NCBIfam" id="TIGR02603">
    <property type="entry name" value="CxxCH_TIGR02603"/>
    <property type="match status" value="1"/>
</dbReference>
<dbReference type="OrthoDB" id="9770043at2"/>
<protein>
    <submittedName>
        <fullName evidence="6">Cytochrome c</fullName>
    </submittedName>
</protein>
<dbReference type="InterPro" id="IPR055557">
    <property type="entry name" value="DUF7133"/>
</dbReference>
<dbReference type="InterPro" id="IPR036909">
    <property type="entry name" value="Cyt_c-like_dom_sf"/>
</dbReference>
<dbReference type="Gene3D" id="2.120.10.30">
    <property type="entry name" value="TolB, C-terminal domain"/>
    <property type="match status" value="1"/>
</dbReference>
<sequence>MVLRSLLALVFILSTACSYGDGLSLKSIHVPEGYKVELAAPASLVRHPMMADFDEQGRLYVAANAGENLPRAELEKQLPNFIRRLEDTDGDGVFDQATTFADRMTFPQGCLWLDGSLYVASSGAIWKLTDTDDDGVADQRQKLVGDFGYTGNAADVHGPFLGPEGRIYWCEGRHGHEILDDEGKIISKGKAARIFSCRTDGSDVQTFATGGMDNPVEIVFTPEGDMLGTVNLMYAQPRGDCLVHWQYGGVYPREDFAESLEQEFIRTGPLLPELYNFGHVAVSGLCQFEGNGWGPDTSGSLFVTQFNTNRVVQVHLKPHKSTYEVKEVEDFLVSSDKDFHPTDVLQSPDGSLLVINTGGWFRIGCPQSSVAKSHIHGGIYRIRRTELTQQPANDTKPQRTSDIEHLWQIRRKASNKSLSELGKQLKSENPTIRQIAARALLDVPPGPTRDQSIPQLAQLAAQGSPSERRNAIATLSRWEVNDDQYTSTLLEILPHTQNDPMLHHAVILGLIRGGRRDLLRQAVLDPNPTVSGGASLALAELHRLSEKKVASQWLDIPAPSLGEPLTLPQQQMLLQMESRLDDGNPIRGREVFFSTQATCSKCHRVADRGGQVGPNLSTIGRSRSRRDLLESILFPSATFARGFAPYIVATSDGKTHSGIILGEGTDQLRLGLDQEKSISLPNASIEAIRGSNSSIMPADIQKTLSERQLADLLAFLQSL</sequence>
<dbReference type="EMBL" id="CP036289">
    <property type="protein sequence ID" value="QDU75806.1"/>
    <property type="molecule type" value="Genomic_DNA"/>
</dbReference>
<keyword evidence="3 4" id="KW-0408">Iron</keyword>
<evidence type="ECO:0000313" key="6">
    <source>
        <dbReference type="EMBL" id="QDU75806.1"/>
    </source>
</evidence>
<reference evidence="7" key="1">
    <citation type="submission" date="2019-02" db="EMBL/GenBank/DDBJ databases">
        <title>Deep-cultivation of Planctomycetes and their phenomic and genomic characterization uncovers novel biology.</title>
        <authorList>
            <person name="Wiegand S."/>
            <person name="Jogler M."/>
            <person name="Boedeker C."/>
            <person name="Pinto D."/>
            <person name="Vollmers J."/>
            <person name="Rivas-Marin E."/>
            <person name="Kohn T."/>
            <person name="Peeters S.H."/>
            <person name="Heuer A."/>
            <person name="Rast P."/>
            <person name="Oberbeckmann S."/>
            <person name="Bunk B."/>
            <person name="Jeske O."/>
            <person name="Meyerdierks A."/>
            <person name="Storesund J.E."/>
            <person name="Kallscheuer N."/>
            <person name="Luecker S."/>
            <person name="Lage O.M."/>
            <person name="Pohl T."/>
            <person name="Merkel B.J."/>
            <person name="Hornburger P."/>
            <person name="Mueller R.-W."/>
            <person name="Bruemmer F."/>
            <person name="Labrenz M."/>
            <person name="Spormann A.M."/>
            <person name="Op den Camp H."/>
            <person name="Overmann J."/>
            <person name="Amann R."/>
            <person name="Jetten M.S.M."/>
            <person name="Mascher T."/>
            <person name="Medema M.H."/>
            <person name="Devos D.P."/>
            <person name="Kaster A.-K."/>
            <person name="Ovreas L."/>
            <person name="Rohde M."/>
            <person name="Galperin M.Y."/>
            <person name="Jogler C."/>
        </authorList>
    </citation>
    <scope>NUCLEOTIDE SEQUENCE [LARGE SCALE GENOMIC DNA]</scope>
    <source>
        <strain evidence="7">Pan97</strain>
    </source>
</reference>
<dbReference type="RefSeq" id="WP_144973452.1">
    <property type="nucleotide sequence ID" value="NZ_CP036289.1"/>
</dbReference>
<dbReference type="InterPro" id="IPR011041">
    <property type="entry name" value="Quinoprot_gluc/sorb_DH_b-prop"/>
</dbReference>
<dbReference type="GO" id="GO:0009055">
    <property type="term" value="F:electron transfer activity"/>
    <property type="evidence" value="ECO:0007669"/>
    <property type="project" value="InterPro"/>
</dbReference>
<dbReference type="KEGG" id="bvo:Pan97_28480"/>
<keyword evidence="1 4" id="KW-0349">Heme</keyword>
<dbReference type="PANTHER" id="PTHR33546:SF1">
    <property type="entry name" value="LARGE, MULTIFUNCTIONAL SECRETED PROTEIN"/>
    <property type="match status" value="1"/>
</dbReference>
<evidence type="ECO:0000256" key="2">
    <source>
        <dbReference type="ARBA" id="ARBA00022723"/>
    </source>
</evidence>
<accession>A0A518C999</accession>
<dbReference type="InterPro" id="IPR013427">
    <property type="entry name" value="Haem-bd_dom_put"/>
</dbReference>
<evidence type="ECO:0000256" key="1">
    <source>
        <dbReference type="ARBA" id="ARBA00022617"/>
    </source>
</evidence>
<dbReference type="GO" id="GO:0020037">
    <property type="term" value="F:heme binding"/>
    <property type="evidence" value="ECO:0007669"/>
    <property type="project" value="InterPro"/>
</dbReference>
<dbReference type="SUPFAM" id="SSF50952">
    <property type="entry name" value="Soluble quinoprotein glucose dehydrogenase"/>
    <property type="match status" value="1"/>
</dbReference>
<dbReference type="PROSITE" id="PS51257">
    <property type="entry name" value="PROKAR_LIPOPROTEIN"/>
    <property type="match status" value="1"/>
</dbReference>
<dbReference type="InterPro" id="IPR016024">
    <property type="entry name" value="ARM-type_fold"/>
</dbReference>
<dbReference type="PROSITE" id="PS51007">
    <property type="entry name" value="CYTC"/>
    <property type="match status" value="1"/>
</dbReference>
<keyword evidence="2 4" id="KW-0479">Metal-binding</keyword>
<evidence type="ECO:0000256" key="3">
    <source>
        <dbReference type="ARBA" id="ARBA00023004"/>
    </source>
</evidence>
<dbReference type="InterPro" id="IPR011042">
    <property type="entry name" value="6-blade_b-propeller_TolB-like"/>
</dbReference>
<keyword evidence="7" id="KW-1185">Reference proteome</keyword>
<dbReference type="Gene3D" id="1.25.10.10">
    <property type="entry name" value="Leucine-rich Repeat Variant"/>
    <property type="match status" value="1"/>
</dbReference>
<gene>
    <name evidence="6" type="ORF">Pan97_28480</name>
</gene>
<evidence type="ECO:0000259" key="5">
    <source>
        <dbReference type="PROSITE" id="PS51007"/>
    </source>
</evidence>
<feature type="domain" description="Cytochrome c" evidence="5">
    <location>
        <begin position="583"/>
        <end position="719"/>
    </location>
</feature>
<dbReference type="Gene3D" id="1.10.760.10">
    <property type="entry name" value="Cytochrome c-like domain"/>
    <property type="match status" value="1"/>
</dbReference>
<evidence type="ECO:0000313" key="7">
    <source>
        <dbReference type="Proteomes" id="UP000318626"/>
    </source>
</evidence>
<organism evidence="6 7">
    <name type="scientific">Bremerella volcania</name>
    <dbReference type="NCBI Taxonomy" id="2527984"/>
    <lineage>
        <taxon>Bacteria</taxon>
        <taxon>Pseudomonadati</taxon>
        <taxon>Planctomycetota</taxon>
        <taxon>Planctomycetia</taxon>
        <taxon>Pirellulales</taxon>
        <taxon>Pirellulaceae</taxon>
        <taxon>Bremerella</taxon>
    </lineage>
</organism>
<dbReference type="Pfam" id="PF23500">
    <property type="entry name" value="DUF7133"/>
    <property type="match status" value="1"/>
</dbReference>
<dbReference type="NCBIfam" id="TIGR02604">
    <property type="entry name" value="Piru_Ver_Nterm"/>
    <property type="match status" value="1"/>
</dbReference>
<dbReference type="GO" id="GO:0046872">
    <property type="term" value="F:metal ion binding"/>
    <property type="evidence" value="ECO:0007669"/>
    <property type="project" value="UniProtKB-KW"/>
</dbReference>
<dbReference type="AlphaFoldDB" id="A0A518C999"/>
<dbReference type="InterPro" id="IPR011989">
    <property type="entry name" value="ARM-like"/>
</dbReference>
<evidence type="ECO:0000256" key="4">
    <source>
        <dbReference type="PROSITE-ProRule" id="PRU00433"/>
    </source>
</evidence>
<dbReference type="InterPro" id="IPR009056">
    <property type="entry name" value="Cyt_c-like_dom"/>
</dbReference>